<dbReference type="GO" id="GO:0016787">
    <property type="term" value="F:hydrolase activity"/>
    <property type="evidence" value="ECO:0007669"/>
    <property type="project" value="UniProtKB-KW"/>
</dbReference>
<feature type="compositionally biased region" description="Polar residues" evidence="7">
    <location>
        <begin position="518"/>
        <end position="528"/>
    </location>
</feature>
<dbReference type="PRINTS" id="PR01161">
    <property type="entry name" value="TUBULIN"/>
</dbReference>
<dbReference type="GO" id="GO:0005525">
    <property type="term" value="F:GTP binding"/>
    <property type="evidence" value="ECO:0007669"/>
    <property type="project" value="UniProtKB-KW"/>
</dbReference>
<dbReference type="PRINTS" id="PR01162">
    <property type="entry name" value="ALPHATUBULIN"/>
</dbReference>
<keyword evidence="2" id="KW-0493">Microtubule</keyword>
<dbReference type="PROSITE" id="PS00227">
    <property type="entry name" value="TUBULIN"/>
    <property type="match status" value="1"/>
</dbReference>
<sequence length="629" mass="69537">MGGELVQFFIGQYGLQVGNAVWELACAENGLDCSGCPQDKSVHLDDHGVQTLFTQTPSGKFVPRCALIDTEPTVLDEIRIGHYRNFFNPQNMVGGWEDSASNFARGYYRNAQKILQPTLEVTRRLVEACDDLQSFVFHQSHSGGTGSGFTASLLEKLHDEYTKKIRFSISLLPSDAMSTCIVEAYNTLLSCHVPNQHIDFTILTDNKALLAACVERIGVWKPTMHHLNRVQAQVVSGVLSPLLFKSQLPADLPELLTNLVPYPEAHLVIGSLSPLRGGINTNYEALSCCEITEQAFRAQNQLLSGPAAYQPTYLSCCLLYRGGVTGKHINNAIIKLKKSGNLPWVDWCPTGFKEAPNQKSPEIKQETARMENFSASPKPKPLDRTPTASLGNSAPQGRQPFKSAYYNGCLETPIPSHDDPLAKYIQLDAEFLKDYLRNISYHSSLDPNSYKGVRDSTLDVMTEAQLTSAISDHQSDHCPTIGSSLTAEGTDVPSTSRLPQANSSATSGEITTYKHKQPSTWLKRNQPTFPEHYWHSDRNKRIPSNPNTPREVPSLLKRGKKLFNKQNSNNPEEHLPTNKCAFTIVHQVEIDCSYSDDNTDPSPVKSLEPSVCIVETKGASDAVEATVFL</sequence>
<evidence type="ECO:0000256" key="4">
    <source>
        <dbReference type="ARBA" id="ARBA00022801"/>
    </source>
</evidence>
<dbReference type="Gene3D" id="3.30.1330.20">
    <property type="entry name" value="Tubulin/FtsZ, C-terminal domain"/>
    <property type="match status" value="1"/>
</dbReference>
<comment type="similarity">
    <text evidence="1">Belongs to the tubulin family.</text>
</comment>
<keyword evidence="4" id="KW-0378">Hydrolase</keyword>
<keyword evidence="5" id="KW-0342">GTP-binding</keyword>
<evidence type="ECO:0000313" key="9">
    <source>
        <dbReference type="EMBL" id="TGZ72184.1"/>
    </source>
</evidence>
<dbReference type="Pfam" id="PF00091">
    <property type="entry name" value="Tubulin"/>
    <property type="match status" value="1"/>
</dbReference>
<dbReference type="PANTHER" id="PTHR11588">
    <property type="entry name" value="TUBULIN"/>
    <property type="match status" value="1"/>
</dbReference>
<evidence type="ECO:0000256" key="7">
    <source>
        <dbReference type="SAM" id="MobiDB-lite"/>
    </source>
</evidence>
<dbReference type="SUPFAM" id="SSF55307">
    <property type="entry name" value="Tubulin C-terminal domain-like"/>
    <property type="match status" value="1"/>
</dbReference>
<evidence type="ECO:0000256" key="5">
    <source>
        <dbReference type="ARBA" id="ARBA00023134"/>
    </source>
</evidence>
<dbReference type="InterPro" id="IPR000217">
    <property type="entry name" value="Tubulin"/>
</dbReference>
<dbReference type="OrthoDB" id="6233517at2759"/>
<reference evidence="9 10" key="1">
    <citation type="journal article" date="2019" name="BMC Genomics">
        <title>New insights from Opisthorchis felineus genome: update on genomics of the epidemiologically important liver flukes.</title>
        <authorList>
            <person name="Ershov N.I."/>
            <person name="Mordvinov V.A."/>
            <person name="Prokhortchouk E.B."/>
            <person name="Pakharukova M.Y."/>
            <person name="Gunbin K.V."/>
            <person name="Ustyantsev K."/>
            <person name="Genaev M.A."/>
            <person name="Blinov A.G."/>
            <person name="Mazur A."/>
            <person name="Boulygina E."/>
            <person name="Tsygankova S."/>
            <person name="Khrameeva E."/>
            <person name="Chekanov N."/>
            <person name="Fan G."/>
            <person name="Xiao A."/>
            <person name="Zhang H."/>
            <person name="Xu X."/>
            <person name="Yang H."/>
            <person name="Solovyev V."/>
            <person name="Lee S.M."/>
            <person name="Liu X."/>
            <person name="Afonnikov D.A."/>
            <person name="Skryabin K.G."/>
        </authorList>
    </citation>
    <scope>NUCLEOTIDE SEQUENCE [LARGE SCALE GENOMIC DNA]</scope>
    <source>
        <strain evidence="9">AK-0245</strain>
        <tissue evidence="9">Whole organism</tissue>
    </source>
</reference>
<feature type="domain" description="Tubulin/FtsZ GTPase" evidence="8">
    <location>
        <begin position="49"/>
        <end position="246"/>
    </location>
</feature>
<dbReference type="Gene3D" id="3.40.50.1440">
    <property type="entry name" value="Tubulin/FtsZ, GTPase domain"/>
    <property type="match status" value="1"/>
</dbReference>
<dbReference type="InterPro" id="IPR018316">
    <property type="entry name" value="Tubulin/FtsZ_2-layer-sand-dom"/>
</dbReference>
<dbReference type="InterPro" id="IPR002452">
    <property type="entry name" value="Alpha_tubulin"/>
</dbReference>
<evidence type="ECO:0000256" key="1">
    <source>
        <dbReference type="ARBA" id="ARBA00009636"/>
    </source>
</evidence>
<name>A0A4V3SGF7_OPIFE</name>
<evidence type="ECO:0000256" key="2">
    <source>
        <dbReference type="ARBA" id="ARBA00022701"/>
    </source>
</evidence>
<feature type="region of interest" description="Disordered" evidence="7">
    <location>
        <begin position="470"/>
        <end position="553"/>
    </location>
</feature>
<dbReference type="InterPro" id="IPR017975">
    <property type="entry name" value="Tubulin_CS"/>
</dbReference>
<dbReference type="InterPro" id="IPR036525">
    <property type="entry name" value="Tubulin/FtsZ_GTPase_sf"/>
</dbReference>
<dbReference type="AlphaFoldDB" id="A0A4V3SGF7"/>
<dbReference type="GO" id="GO:0005200">
    <property type="term" value="F:structural constituent of cytoskeleton"/>
    <property type="evidence" value="ECO:0007669"/>
    <property type="project" value="InterPro"/>
</dbReference>
<dbReference type="EMBL" id="SJOL01003987">
    <property type="protein sequence ID" value="TGZ72184.1"/>
    <property type="molecule type" value="Genomic_DNA"/>
</dbReference>
<dbReference type="Pfam" id="PF03953">
    <property type="entry name" value="Tubulin_C"/>
    <property type="match status" value="1"/>
</dbReference>
<feature type="region of interest" description="Disordered" evidence="7">
    <location>
        <begin position="371"/>
        <end position="398"/>
    </location>
</feature>
<dbReference type="Proteomes" id="UP000308267">
    <property type="component" value="Unassembled WGS sequence"/>
</dbReference>
<dbReference type="STRING" id="147828.A0A4V3SGF7"/>
<feature type="compositionally biased region" description="Polar residues" evidence="7">
    <location>
        <begin position="481"/>
        <end position="510"/>
    </location>
</feature>
<accession>A0A4V3SGF7</accession>
<dbReference type="InterPro" id="IPR008280">
    <property type="entry name" value="Tub_FtsZ_C"/>
</dbReference>
<feature type="compositionally biased region" description="Polar residues" evidence="7">
    <location>
        <begin position="386"/>
        <end position="396"/>
    </location>
</feature>
<evidence type="ECO:0000256" key="3">
    <source>
        <dbReference type="ARBA" id="ARBA00022741"/>
    </source>
</evidence>
<dbReference type="GO" id="GO:0005874">
    <property type="term" value="C:microtubule"/>
    <property type="evidence" value="ECO:0007669"/>
    <property type="project" value="UniProtKB-KW"/>
</dbReference>
<evidence type="ECO:0000259" key="8">
    <source>
        <dbReference type="SMART" id="SM00864"/>
    </source>
</evidence>
<comment type="caution">
    <text evidence="9">The sequence shown here is derived from an EMBL/GenBank/DDBJ whole genome shotgun (WGS) entry which is preliminary data.</text>
</comment>
<keyword evidence="3" id="KW-0547">Nucleotide-binding</keyword>
<gene>
    <name evidence="9" type="ORF">CRM22_002246</name>
</gene>
<organism evidence="9 10">
    <name type="scientific">Opisthorchis felineus</name>
    <dbReference type="NCBI Taxonomy" id="147828"/>
    <lineage>
        <taxon>Eukaryota</taxon>
        <taxon>Metazoa</taxon>
        <taxon>Spiralia</taxon>
        <taxon>Lophotrochozoa</taxon>
        <taxon>Platyhelminthes</taxon>
        <taxon>Trematoda</taxon>
        <taxon>Digenea</taxon>
        <taxon>Opisthorchiida</taxon>
        <taxon>Opisthorchiata</taxon>
        <taxon>Opisthorchiidae</taxon>
        <taxon>Opisthorchis</taxon>
    </lineage>
</organism>
<comment type="catalytic activity">
    <reaction evidence="6">
        <text>GTP + H2O = GDP + phosphate + H(+)</text>
        <dbReference type="Rhea" id="RHEA:19669"/>
        <dbReference type="ChEBI" id="CHEBI:15377"/>
        <dbReference type="ChEBI" id="CHEBI:15378"/>
        <dbReference type="ChEBI" id="CHEBI:37565"/>
        <dbReference type="ChEBI" id="CHEBI:43474"/>
        <dbReference type="ChEBI" id="CHEBI:58189"/>
    </reaction>
    <physiologicalReaction direction="left-to-right" evidence="6">
        <dbReference type="Rhea" id="RHEA:19670"/>
    </physiologicalReaction>
</comment>
<evidence type="ECO:0000313" key="10">
    <source>
        <dbReference type="Proteomes" id="UP000308267"/>
    </source>
</evidence>
<protein>
    <recommendedName>
        <fullName evidence="8">Tubulin/FtsZ GTPase domain-containing protein</fullName>
    </recommendedName>
</protein>
<dbReference type="SMART" id="SM00864">
    <property type="entry name" value="Tubulin"/>
    <property type="match status" value="1"/>
</dbReference>
<dbReference type="InterPro" id="IPR003008">
    <property type="entry name" value="Tubulin_FtsZ_GTPase"/>
</dbReference>
<evidence type="ECO:0000256" key="6">
    <source>
        <dbReference type="ARBA" id="ARBA00049117"/>
    </source>
</evidence>
<proteinExistence type="inferred from homology"/>
<dbReference type="SUPFAM" id="SSF52490">
    <property type="entry name" value="Tubulin nucleotide-binding domain-like"/>
    <property type="match status" value="1"/>
</dbReference>
<dbReference type="GO" id="GO:0007017">
    <property type="term" value="P:microtubule-based process"/>
    <property type="evidence" value="ECO:0007669"/>
    <property type="project" value="InterPro"/>
</dbReference>
<dbReference type="InterPro" id="IPR037103">
    <property type="entry name" value="Tubulin/FtsZ-like_C"/>
</dbReference>
<keyword evidence="10" id="KW-1185">Reference proteome</keyword>